<comment type="similarity">
    <text evidence="1">Belongs to the sigma-70 factor family. ECF subfamily.</text>
</comment>
<feature type="region of interest" description="Disordered" evidence="5">
    <location>
        <begin position="1"/>
        <end position="20"/>
    </location>
</feature>
<dbReference type="InterPro" id="IPR007627">
    <property type="entry name" value="RNA_pol_sigma70_r2"/>
</dbReference>
<proteinExistence type="inferred from homology"/>
<evidence type="ECO:0000313" key="8">
    <source>
        <dbReference type="EMBL" id="MFC4314732.1"/>
    </source>
</evidence>
<evidence type="ECO:0000259" key="6">
    <source>
        <dbReference type="Pfam" id="PF04542"/>
    </source>
</evidence>
<reference evidence="9" key="1">
    <citation type="journal article" date="2019" name="Int. J. Syst. Evol. Microbiol.">
        <title>The Global Catalogue of Microorganisms (GCM) 10K type strain sequencing project: providing services to taxonomists for standard genome sequencing and annotation.</title>
        <authorList>
            <consortium name="The Broad Institute Genomics Platform"/>
            <consortium name="The Broad Institute Genome Sequencing Center for Infectious Disease"/>
            <person name="Wu L."/>
            <person name="Ma J."/>
        </authorList>
    </citation>
    <scope>NUCLEOTIDE SEQUENCE [LARGE SCALE GENOMIC DNA]</scope>
    <source>
        <strain evidence="9">CGMCC 1.10759</strain>
    </source>
</reference>
<dbReference type="InterPro" id="IPR013325">
    <property type="entry name" value="RNA_pol_sigma_r2"/>
</dbReference>
<dbReference type="Proteomes" id="UP001595904">
    <property type="component" value="Unassembled WGS sequence"/>
</dbReference>
<name>A0ABV8T5P7_9GAMM</name>
<evidence type="ECO:0000256" key="4">
    <source>
        <dbReference type="ARBA" id="ARBA00023163"/>
    </source>
</evidence>
<protein>
    <submittedName>
        <fullName evidence="8">RNA polymerase sigma factor</fullName>
    </submittedName>
</protein>
<dbReference type="Pfam" id="PF08281">
    <property type="entry name" value="Sigma70_r4_2"/>
    <property type="match status" value="1"/>
</dbReference>
<dbReference type="RefSeq" id="WP_380606154.1">
    <property type="nucleotide sequence ID" value="NZ_JBHSDU010000015.1"/>
</dbReference>
<dbReference type="CDD" id="cd06171">
    <property type="entry name" value="Sigma70_r4"/>
    <property type="match status" value="1"/>
</dbReference>
<dbReference type="InterPro" id="IPR014284">
    <property type="entry name" value="RNA_pol_sigma-70_dom"/>
</dbReference>
<comment type="caution">
    <text evidence="8">The sequence shown here is derived from an EMBL/GenBank/DDBJ whole genome shotgun (WGS) entry which is preliminary data.</text>
</comment>
<dbReference type="Gene3D" id="1.10.1740.10">
    <property type="match status" value="1"/>
</dbReference>
<dbReference type="InterPro" id="IPR036388">
    <property type="entry name" value="WH-like_DNA-bd_sf"/>
</dbReference>
<dbReference type="Pfam" id="PF04542">
    <property type="entry name" value="Sigma70_r2"/>
    <property type="match status" value="1"/>
</dbReference>
<gene>
    <name evidence="8" type="ORF">ACFPN2_37050</name>
</gene>
<evidence type="ECO:0000313" key="9">
    <source>
        <dbReference type="Proteomes" id="UP001595904"/>
    </source>
</evidence>
<keyword evidence="2" id="KW-0805">Transcription regulation</keyword>
<dbReference type="NCBIfam" id="TIGR02937">
    <property type="entry name" value="sigma70-ECF"/>
    <property type="match status" value="1"/>
</dbReference>
<feature type="compositionally biased region" description="Low complexity" evidence="5">
    <location>
        <begin position="1"/>
        <end position="10"/>
    </location>
</feature>
<evidence type="ECO:0000256" key="2">
    <source>
        <dbReference type="ARBA" id="ARBA00023015"/>
    </source>
</evidence>
<dbReference type="EMBL" id="JBHSDU010000015">
    <property type="protein sequence ID" value="MFC4314732.1"/>
    <property type="molecule type" value="Genomic_DNA"/>
</dbReference>
<dbReference type="InterPro" id="IPR039425">
    <property type="entry name" value="RNA_pol_sigma-70-like"/>
</dbReference>
<dbReference type="InterPro" id="IPR013324">
    <property type="entry name" value="RNA_pol_sigma_r3/r4-like"/>
</dbReference>
<sequence length="182" mass="20737">MLAHIESSPEPAEESERTVHSRRIGEIFQEHNHRLLRFLMGRLTSEQDAREVAQEAYVKLLQLDRPEAVGFLKAFLFKTAANLAIDRVRRKRTVEQRGHYLFDFDLQPSPEATVAEAQDARVTLEALAELPAACRSAFLLSRIDGLSSMEIAQRLGVTDRAVRKYLARALLHLQARFDQLQS</sequence>
<dbReference type="InterPro" id="IPR013249">
    <property type="entry name" value="RNA_pol_sigma70_r4_t2"/>
</dbReference>
<evidence type="ECO:0000256" key="1">
    <source>
        <dbReference type="ARBA" id="ARBA00010641"/>
    </source>
</evidence>
<evidence type="ECO:0000259" key="7">
    <source>
        <dbReference type="Pfam" id="PF08281"/>
    </source>
</evidence>
<keyword evidence="9" id="KW-1185">Reference proteome</keyword>
<accession>A0ABV8T5P7</accession>
<evidence type="ECO:0000256" key="5">
    <source>
        <dbReference type="SAM" id="MobiDB-lite"/>
    </source>
</evidence>
<dbReference type="Gene3D" id="1.10.10.10">
    <property type="entry name" value="Winged helix-like DNA-binding domain superfamily/Winged helix DNA-binding domain"/>
    <property type="match status" value="1"/>
</dbReference>
<keyword evidence="3" id="KW-0731">Sigma factor</keyword>
<organism evidence="8 9">
    <name type="scientific">Steroidobacter flavus</name>
    <dbReference type="NCBI Taxonomy" id="1842136"/>
    <lineage>
        <taxon>Bacteria</taxon>
        <taxon>Pseudomonadati</taxon>
        <taxon>Pseudomonadota</taxon>
        <taxon>Gammaproteobacteria</taxon>
        <taxon>Steroidobacterales</taxon>
        <taxon>Steroidobacteraceae</taxon>
        <taxon>Steroidobacter</taxon>
    </lineage>
</organism>
<keyword evidence="4" id="KW-0804">Transcription</keyword>
<feature type="domain" description="RNA polymerase sigma-70 region 2" evidence="6">
    <location>
        <begin position="28"/>
        <end position="92"/>
    </location>
</feature>
<dbReference type="SUPFAM" id="SSF88659">
    <property type="entry name" value="Sigma3 and sigma4 domains of RNA polymerase sigma factors"/>
    <property type="match status" value="1"/>
</dbReference>
<dbReference type="PANTHER" id="PTHR43133:SF63">
    <property type="entry name" value="RNA POLYMERASE SIGMA FACTOR FECI-RELATED"/>
    <property type="match status" value="1"/>
</dbReference>
<dbReference type="SUPFAM" id="SSF88946">
    <property type="entry name" value="Sigma2 domain of RNA polymerase sigma factors"/>
    <property type="match status" value="1"/>
</dbReference>
<dbReference type="PANTHER" id="PTHR43133">
    <property type="entry name" value="RNA POLYMERASE ECF-TYPE SIGMA FACTO"/>
    <property type="match status" value="1"/>
</dbReference>
<evidence type="ECO:0000256" key="3">
    <source>
        <dbReference type="ARBA" id="ARBA00023082"/>
    </source>
</evidence>
<feature type="domain" description="RNA polymerase sigma factor 70 region 4 type 2" evidence="7">
    <location>
        <begin position="124"/>
        <end position="173"/>
    </location>
</feature>